<evidence type="ECO:0000256" key="3">
    <source>
        <dbReference type="ARBA" id="ARBA00022833"/>
    </source>
</evidence>
<feature type="repeat" description="CHCR" evidence="4">
    <location>
        <begin position="716"/>
        <end position="883"/>
    </location>
</feature>
<evidence type="ECO:0000256" key="1">
    <source>
        <dbReference type="ARBA" id="ARBA00022723"/>
    </source>
</evidence>
<dbReference type="Proteomes" id="UP001281761">
    <property type="component" value="Unassembled WGS sequence"/>
</dbReference>
<evidence type="ECO:0000313" key="7">
    <source>
        <dbReference type="EMBL" id="KAK2964161.1"/>
    </source>
</evidence>
<dbReference type="EMBL" id="JARBJD010000003">
    <property type="protein sequence ID" value="KAK2964161.1"/>
    <property type="molecule type" value="Genomic_DNA"/>
</dbReference>
<keyword evidence="3" id="KW-0862">Zinc</keyword>
<dbReference type="Pfam" id="PF05131">
    <property type="entry name" value="Pep3_Vps18"/>
    <property type="match status" value="1"/>
</dbReference>
<feature type="domain" description="Pep3/Vps18 beta-propeller" evidence="6">
    <location>
        <begin position="8"/>
        <end position="332"/>
    </location>
</feature>
<evidence type="ECO:0000256" key="5">
    <source>
        <dbReference type="SAM" id="MobiDB-lite"/>
    </source>
</evidence>
<dbReference type="PANTHER" id="PTHR23323">
    <property type="entry name" value="VACUOLAR PROTEIN SORTING-ASSOCIATED PROTEIN"/>
    <property type="match status" value="1"/>
</dbReference>
<organism evidence="7 8">
    <name type="scientific">Blattamonas nauphoetae</name>
    <dbReference type="NCBI Taxonomy" id="2049346"/>
    <lineage>
        <taxon>Eukaryota</taxon>
        <taxon>Metamonada</taxon>
        <taxon>Preaxostyla</taxon>
        <taxon>Oxymonadida</taxon>
        <taxon>Blattamonas</taxon>
    </lineage>
</organism>
<reference evidence="7 8" key="1">
    <citation type="journal article" date="2022" name="bioRxiv">
        <title>Genomics of Preaxostyla Flagellates Illuminates Evolutionary Transitions and the Path Towards Mitochondrial Loss.</title>
        <authorList>
            <person name="Novak L.V.F."/>
            <person name="Treitli S.C."/>
            <person name="Pyrih J."/>
            <person name="Halakuc P."/>
            <person name="Pipaliya S.V."/>
            <person name="Vacek V."/>
            <person name="Brzon O."/>
            <person name="Soukal P."/>
            <person name="Eme L."/>
            <person name="Dacks J.B."/>
            <person name="Karnkowska A."/>
            <person name="Elias M."/>
            <person name="Hampl V."/>
        </authorList>
    </citation>
    <scope>NUCLEOTIDE SEQUENCE [LARGE SCALE GENOMIC DNA]</scope>
    <source>
        <strain evidence="7">NAU3</strain>
        <tissue evidence="7">Gut</tissue>
    </source>
</reference>
<dbReference type="InterPro" id="IPR000547">
    <property type="entry name" value="Clathrin_H-chain/VPS_repeat"/>
</dbReference>
<proteinExistence type="predicted"/>
<dbReference type="PROSITE" id="PS50236">
    <property type="entry name" value="CHCR"/>
    <property type="match status" value="1"/>
</dbReference>
<dbReference type="InterPro" id="IPR007810">
    <property type="entry name" value="Pep3/Vps18_beta-prop"/>
</dbReference>
<protein>
    <submittedName>
        <fullName evidence="7">Vacuolar protein sorting-associated protein 18 like protein</fullName>
    </submittedName>
</protein>
<evidence type="ECO:0000256" key="4">
    <source>
        <dbReference type="PROSITE-ProRule" id="PRU01006"/>
    </source>
</evidence>
<comment type="caution">
    <text evidence="7">The sequence shown here is derived from an EMBL/GenBank/DDBJ whole genome shotgun (WGS) entry which is preliminary data.</text>
</comment>
<keyword evidence="8" id="KW-1185">Reference proteome</keyword>
<name>A0ABQ9YKH8_9EUKA</name>
<evidence type="ECO:0000259" key="6">
    <source>
        <dbReference type="Pfam" id="PF05131"/>
    </source>
</evidence>
<keyword evidence="2" id="KW-0863">Zinc-finger</keyword>
<evidence type="ECO:0000313" key="8">
    <source>
        <dbReference type="Proteomes" id="UP001281761"/>
    </source>
</evidence>
<evidence type="ECO:0000256" key="2">
    <source>
        <dbReference type="ARBA" id="ARBA00022771"/>
    </source>
</evidence>
<dbReference type="PANTHER" id="PTHR23323:SF26">
    <property type="entry name" value="VACUOLAR PROTEIN SORTING-ASSOCIATED PROTEIN 18 HOMOLOG"/>
    <property type="match status" value="1"/>
</dbReference>
<feature type="region of interest" description="Disordered" evidence="5">
    <location>
        <begin position="1100"/>
        <end position="1120"/>
    </location>
</feature>
<accession>A0ABQ9YKH8</accession>
<sequence length="1185" mass="134167">MSNHAHQIVAANDVVFLVYDTYVVRWDSIREDTEIFSVSLRHAGEKIYKCCTDPSGTHLFFTTTGGDNYYVMHGGKVKLAKQLSRWKFVVESMVFIVPFNKMNEKGSGYVAPLHGSGIPPLQGMNWIILIGTQDGRLFETSLDSRSQTPTEILGQNTFSQIPISSLTGAIENIEGRSRIVVWASSIHLRLELYREKSDEPFTINSKATIAAPLGTVAANVGNPMSSDLSIGGTCNSNPVDERIRPIRASWFAWITPMGVYHQQFPSTVGFQSANPTDSALISFHQLPVVNVAQNQLPIHPPIGLAASETHFLVLYDDRVQVWSHLSGELLDDSVPIMKYIDRAGSQLPTLTSYRIKSKYSNEQSGSSASTTSMNPDGILAPTENILNITLVSMSQDTVTREIYITDGTSLYSARVGDEVKQQWAVYLGKAIELHRQFHEMNMLALEKEGRRQNYNEPLLDDQQVHQVASQFSLALTMCQTEKQRNLVKITQANCYFLSRRYSLAIERWGKSEREFEETVSSLIHLRKWNLLQEYLVQRHQSMDGKSEADSIAKSLLGTWIVGFYLDRIASNQALKKKKTDGPKKPPTNNISRELLRRLDQEMQKKMKQKPGLTLPFAEPERDPDEETLRLFLKENFGTLNKNVIYSMLQSHGALDVLADFAQCSEDTKTHIQQFITRGLYPEALYVLRLKEDPELYYQFSPELIQYRPDDLVKQWKRMSYPRLDPVRLIPSLSQYRPPAKVQYEKNSAINYLEYVIRDLHDQTPAVHNFYVLQLTRNAPEDKLIEFLKENEEPDTILGERKRCYDERYCLRVCMQYRCIRAAVHIYIQLNLFDEAVELALGVDFNLAKEAAKAAYGKTDPAMFQRLWIRIAKCVVDKKMENLSGSVVGSTSSQVSETLIHEILSECMQLRDESSDLQLALVDILPYFPDFFCIDDFRKEIDTSIKDFDSLSTRLGEEIQEQTKLREEMKQELTMLPFTRHFILPQDAKCAGCNKPLTSPQPLLVFETAQLTNRSQQLLTEVKLMSGLYSFPCHHSFHPNCAVKVLVETCNAEEKKALSAVIAHLTSSSATASTTASPSPSPSILTDFLSTTEDLRNSLFAKKDRAPKPSTSPMDSPFSVPESLPEPDVFVDFPLLSRPHTCDKQCIVDELDELIQSECPLCGERAIDYIAQPFITPAELSGGIMF</sequence>
<gene>
    <name evidence="7" type="ORF">BLNAU_692</name>
</gene>
<keyword evidence="1" id="KW-0479">Metal-binding</keyword>